<protein>
    <submittedName>
        <fullName evidence="1">(Mediterranean fruit fly) hypothetical protein</fullName>
    </submittedName>
</protein>
<dbReference type="EMBL" id="CAJHJT010000001">
    <property type="protein sequence ID" value="CAD6995118.1"/>
    <property type="molecule type" value="Genomic_DNA"/>
</dbReference>
<reference evidence="1" key="1">
    <citation type="submission" date="2020-11" db="EMBL/GenBank/DDBJ databases">
        <authorList>
            <person name="Whitehead M."/>
        </authorList>
    </citation>
    <scope>NUCLEOTIDE SEQUENCE</scope>
    <source>
        <strain evidence="1">EGII</strain>
    </source>
</reference>
<dbReference type="AlphaFoldDB" id="A0A811U9X5"/>
<evidence type="ECO:0000313" key="1">
    <source>
        <dbReference type="EMBL" id="CAD6995118.1"/>
    </source>
</evidence>
<evidence type="ECO:0000313" key="2">
    <source>
        <dbReference type="Proteomes" id="UP000606786"/>
    </source>
</evidence>
<accession>A0A811U9X5</accession>
<comment type="caution">
    <text evidence="1">The sequence shown here is derived from an EMBL/GenBank/DDBJ whole genome shotgun (WGS) entry which is preliminary data.</text>
</comment>
<sequence length="104" mass="11836">MPLVSTISPKPNSNFRSLVRTELRPFQWSLFAWLGNSNKLTQSKQAKAQAEKSEADCKRKRVANGHFLTNCHKNKHSYTMLDITVCLFVTRNRRSAPSDNQGKA</sequence>
<organism evidence="1 2">
    <name type="scientific">Ceratitis capitata</name>
    <name type="common">Mediterranean fruit fly</name>
    <name type="synonym">Tephritis capitata</name>
    <dbReference type="NCBI Taxonomy" id="7213"/>
    <lineage>
        <taxon>Eukaryota</taxon>
        <taxon>Metazoa</taxon>
        <taxon>Ecdysozoa</taxon>
        <taxon>Arthropoda</taxon>
        <taxon>Hexapoda</taxon>
        <taxon>Insecta</taxon>
        <taxon>Pterygota</taxon>
        <taxon>Neoptera</taxon>
        <taxon>Endopterygota</taxon>
        <taxon>Diptera</taxon>
        <taxon>Brachycera</taxon>
        <taxon>Muscomorpha</taxon>
        <taxon>Tephritoidea</taxon>
        <taxon>Tephritidae</taxon>
        <taxon>Ceratitis</taxon>
        <taxon>Ceratitis</taxon>
    </lineage>
</organism>
<proteinExistence type="predicted"/>
<dbReference type="Proteomes" id="UP000606786">
    <property type="component" value="Unassembled WGS sequence"/>
</dbReference>
<keyword evidence="2" id="KW-1185">Reference proteome</keyword>
<name>A0A811U9X5_CERCA</name>
<gene>
    <name evidence="1" type="ORF">CCAP1982_LOCUS3840</name>
</gene>